<feature type="transmembrane region" description="Helical" evidence="6">
    <location>
        <begin position="144"/>
        <end position="164"/>
    </location>
</feature>
<dbReference type="Proteomes" id="UP000229675">
    <property type="component" value="Unassembled WGS sequence"/>
</dbReference>
<dbReference type="NCBIfam" id="TIGR02210">
    <property type="entry name" value="rodA_shape"/>
    <property type="match status" value="1"/>
</dbReference>
<keyword evidence="4 6" id="KW-1133">Transmembrane helix</keyword>
<dbReference type="PANTHER" id="PTHR30474">
    <property type="entry name" value="CELL CYCLE PROTEIN"/>
    <property type="match status" value="1"/>
</dbReference>
<evidence type="ECO:0000256" key="3">
    <source>
        <dbReference type="ARBA" id="ARBA00022960"/>
    </source>
</evidence>
<dbReference type="PANTHER" id="PTHR30474:SF1">
    <property type="entry name" value="PEPTIDOGLYCAN GLYCOSYLTRANSFERASE MRDB"/>
    <property type="match status" value="1"/>
</dbReference>
<sequence length="373" mass="41207">MRSLLLHLKKLDWILITSVLFLMGFGLLSLYSSSLGYSSTGEALGKGDFFNFQKQLFFAGLGILLIFLLSFFNYKILRNDPHLILIIYFFCILALIGLFFFAPEIRGVKSWYRVGIFSFEPIELAKLALIILLAKYFSIRHVELYRISHILFSGLYLLALAALTFLQPDLGSVLVLVILWLAILIISGIKIKPFLALALCGLLILVVGWQFLIKDYQKERVLSFIEPQLEPLGAGWSQAQSKIAIGSGGIFGQGLGQGSQTQYGFLPEPQTDFIFSAIGEEFGLFGVVVLLSLFSILIFRIIKIALISESNFPRLFAVGLAVLILSQVFINIGMNLGLLPIVGISLPLVSYGGSGLLVICIGLGLLQSIKINR</sequence>
<protein>
    <submittedName>
        <fullName evidence="7">Rod shape-determining protein RodA</fullName>
    </submittedName>
</protein>
<comment type="caution">
    <text evidence="7">The sequence shown here is derived from an EMBL/GenBank/DDBJ whole genome shotgun (WGS) entry which is preliminary data.</text>
</comment>
<dbReference type="GO" id="GO:0015648">
    <property type="term" value="F:lipid-linked peptidoglycan transporter activity"/>
    <property type="evidence" value="ECO:0007669"/>
    <property type="project" value="TreeGrafter"/>
</dbReference>
<feature type="transmembrane region" description="Helical" evidence="6">
    <location>
        <begin position="12"/>
        <end position="32"/>
    </location>
</feature>
<evidence type="ECO:0000313" key="8">
    <source>
        <dbReference type="Proteomes" id="UP000229675"/>
    </source>
</evidence>
<keyword evidence="3" id="KW-0133">Cell shape</keyword>
<evidence type="ECO:0000313" key="7">
    <source>
        <dbReference type="EMBL" id="PIS17310.1"/>
    </source>
</evidence>
<comment type="subcellular location">
    <subcellularLocation>
        <location evidence="1">Membrane</location>
        <topology evidence="1">Multi-pass membrane protein</topology>
    </subcellularLocation>
</comment>
<feature type="transmembrane region" description="Helical" evidence="6">
    <location>
        <begin position="170"/>
        <end position="187"/>
    </location>
</feature>
<dbReference type="GO" id="GO:0008360">
    <property type="term" value="P:regulation of cell shape"/>
    <property type="evidence" value="ECO:0007669"/>
    <property type="project" value="UniProtKB-KW"/>
</dbReference>
<evidence type="ECO:0000256" key="4">
    <source>
        <dbReference type="ARBA" id="ARBA00022989"/>
    </source>
</evidence>
<gene>
    <name evidence="7" type="ORF">COT59_01305</name>
</gene>
<name>A0A2H0WXB0_9BACT</name>
<dbReference type="Pfam" id="PF01098">
    <property type="entry name" value="FTSW_RODA_SPOVE"/>
    <property type="match status" value="1"/>
</dbReference>
<reference evidence="8" key="1">
    <citation type="submission" date="2017-09" db="EMBL/GenBank/DDBJ databases">
        <title>Depth-based differentiation of microbial function through sediment-hosted aquifers and enrichment of novel symbionts in the deep terrestrial subsurface.</title>
        <authorList>
            <person name="Probst A.J."/>
            <person name="Ladd B."/>
            <person name="Jarett J.K."/>
            <person name="Geller-Mcgrath D.E."/>
            <person name="Sieber C.M.K."/>
            <person name="Emerson J.B."/>
            <person name="Anantharaman K."/>
            <person name="Thomas B.C."/>
            <person name="Malmstrom R."/>
            <person name="Stieglmeier M."/>
            <person name="Klingl A."/>
            <person name="Woyke T."/>
            <person name="Ryan C.M."/>
            <person name="Banfield J.F."/>
        </authorList>
    </citation>
    <scope>NUCLEOTIDE SEQUENCE [LARGE SCALE GENOMIC DNA]</scope>
</reference>
<feature type="transmembrane region" description="Helical" evidence="6">
    <location>
        <begin position="194"/>
        <end position="213"/>
    </location>
</feature>
<proteinExistence type="predicted"/>
<keyword evidence="2 6" id="KW-0812">Transmembrane</keyword>
<feature type="transmembrane region" description="Helical" evidence="6">
    <location>
        <begin position="282"/>
        <end position="302"/>
    </location>
</feature>
<keyword evidence="5 6" id="KW-0472">Membrane</keyword>
<organism evidence="7 8">
    <name type="scientific">Candidatus Nealsonbacteria bacterium CG09_land_8_20_14_0_10_42_14</name>
    <dbReference type="NCBI Taxonomy" id="1974707"/>
    <lineage>
        <taxon>Bacteria</taxon>
        <taxon>Candidatus Nealsoniibacteriota</taxon>
    </lineage>
</organism>
<dbReference type="InterPro" id="IPR011923">
    <property type="entry name" value="RodA/MrdB"/>
</dbReference>
<evidence type="ECO:0000256" key="6">
    <source>
        <dbReference type="SAM" id="Phobius"/>
    </source>
</evidence>
<evidence type="ECO:0000256" key="1">
    <source>
        <dbReference type="ARBA" id="ARBA00004141"/>
    </source>
</evidence>
<evidence type="ECO:0000256" key="5">
    <source>
        <dbReference type="ARBA" id="ARBA00023136"/>
    </source>
</evidence>
<dbReference type="GO" id="GO:0051301">
    <property type="term" value="P:cell division"/>
    <property type="evidence" value="ECO:0007669"/>
    <property type="project" value="InterPro"/>
</dbReference>
<feature type="transmembrane region" description="Helical" evidence="6">
    <location>
        <begin position="83"/>
        <end position="102"/>
    </location>
</feature>
<dbReference type="AlphaFoldDB" id="A0A2H0WXB0"/>
<dbReference type="InterPro" id="IPR001182">
    <property type="entry name" value="FtsW/RodA"/>
</dbReference>
<accession>A0A2H0WXB0</accession>
<feature type="transmembrane region" description="Helical" evidence="6">
    <location>
        <begin position="314"/>
        <end position="332"/>
    </location>
</feature>
<evidence type="ECO:0000256" key="2">
    <source>
        <dbReference type="ARBA" id="ARBA00022692"/>
    </source>
</evidence>
<feature type="transmembrane region" description="Helical" evidence="6">
    <location>
        <begin position="52"/>
        <end position="71"/>
    </location>
</feature>
<dbReference type="EMBL" id="PEZD01000029">
    <property type="protein sequence ID" value="PIS17310.1"/>
    <property type="molecule type" value="Genomic_DNA"/>
</dbReference>
<feature type="transmembrane region" description="Helical" evidence="6">
    <location>
        <begin position="114"/>
        <end position="137"/>
    </location>
</feature>
<dbReference type="GO" id="GO:0032153">
    <property type="term" value="C:cell division site"/>
    <property type="evidence" value="ECO:0007669"/>
    <property type="project" value="TreeGrafter"/>
</dbReference>
<dbReference type="GO" id="GO:0005886">
    <property type="term" value="C:plasma membrane"/>
    <property type="evidence" value="ECO:0007669"/>
    <property type="project" value="TreeGrafter"/>
</dbReference>
<feature type="transmembrane region" description="Helical" evidence="6">
    <location>
        <begin position="338"/>
        <end position="366"/>
    </location>
</feature>